<evidence type="ECO:0000313" key="3">
    <source>
        <dbReference type="Proteomes" id="UP000054217"/>
    </source>
</evidence>
<dbReference type="InParanoid" id="A0A0C3JIN2"/>
<accession>A0A0C3JIN2</accession>
<reference evidence="2 3" key="1">
    <citation type="submission" date="2014-04" db="EMBL/GenBank/DDBJ databases">
        <authorList>
            <consortium name="DOE Joint Genome Institute"/>
            <person name="Kuo A."/>
            <person name="Kohler A."/>
            <person name="Costa M.D."/>
            <person name="Nagy L.G."/>
            <person name="Floudas D."/>
            <person name="Copeland A."/>
            <person name="Barry K.W."/>
            <person name="Cichocki N."/>
            <person name="Veneault-Fourrey C."/>
            <person name="LaButti K."/>
            <person name="Lindquist E.A."/>
            <person name="Lipzen A."/>
            <person name="Lundell T."/>
            <person name="Morin E."/>
            <person name="Murat C."/>
            <person name="Sun H."/>
            <person name="Tunlid A."/>
            <person name="Henrissat B."/>
            <person name="Grigoriev I.V."/>
            <person name="Hibbett D.S."/>
            <person name="Martin F."/>
            <person name="Nordberg H.P."/>
            <person name="Cantor M.N."/>
            <person name="Hua S.X."/>
        </authorList>
    </citation>
    <scope>NUCLEOTIDE SEQUENCE [LARGE SCALE GENOMIC DNA]</scope>
    <source>
        <strain evidence="2 3">Marx 270</strain>
    </source>
</reference>
<dbReference type="InterPro" id="IPR025476">
    <property type="entry name" value="Helitron_helicase-like"/>
</dbReference>
<sequence length="142" mass="16137">LTHRLGTLAFFVTLNPHDVTNILVAHYGGLEISWWCRMTAYECAVFIASHPAVAARVFDVVICGFIDIVVKYDQRVGLFGKCIGYYGTVEAQGRGTLHCHMLLWVQGHPNPERLQTMMIDDKHFKDLLFTWLEDLIKCELPG</sequence>
<dbReference type="Pfam" id="PF14214">
    <property type="entry name" value="Helitron_like_N"/>
    <property type="match status" value="1"/>
</dbReference>
<feature type="domain" description="Helitron helicase-like" evidence="1">
    <location>
        <begin position="3"/>
        <end position="103"/>
    </location>
</feature>
<protein>
    <recommendedName>
        <fullName evidence="1">Helitron helicase-like domain-containing protein</fullName>
    </recommendedName>
</protein>
<dbReference type="STRING" id="870435.A0A0C3JIN2"/>
<feature type="non-terminal residue" evidence="2">
    <location>
        <position position="142"/>
    </location>
</feature>
<name>A0A0C3JIN2_PISTI</name>
<dbReference type="EMBL" id="KN832029">
    <property type="protein sequence ID" value="KIN97466.1"/>
    <property type="molecule type" value="Genomic_DNA"/>
</dbReference>
<dbReference type="OrthoDB" id="2691631at2759"/>
<reference evidence="3" key="2">
    <citation type="submission" date="2015-01" db="EMBL/GenBank/DDBJ databases">
        <title>Evolutionary Origins and Diversification of the Mycorrhizal Mutualists.</title>
        <authorList>
            <consortium name="DOE Joint Genome Institute"/>
            <consortium name="Mycorrhizal Genomics Consortium"/>
            <person name="Kohler A."/>
            <person name="Kuo A."/>
            <person name="Nagy L.G."/>
            <person name="Floudas D."/>
            <person name="Copeland A."/>
            <person name="Barry K.W."/>
            <person name="Cichocki N."/>
            <person name="Veneault-Fourrey C."/>
            <person name="LaButti K."/>
            <person name="Lindquist E.A."/>
            <person name="Lipzen A."/>
            <person name="Lundell T."/>
            <person name="Morin E."/>
            <person name="Murat C."/>
            <person name="Riley R."/>
            <person name="Ohm R."/>
            <person name="Sun H."/>
            <person name="Tunlid A."/>
            <person name="Henrissat B."/>
            <person name="Grigoriev I.V."/>
            <person name="Hibbett D.S."/>
            <person name="Martin F."/>
        </authorList>
    </citation>
    <scope>NUCLEOTIDE SEQUENCE [LARGE SCALE GENOMIC DNA]</scope>
    <source>
        <strain evidence="3">Marx 270</strain>
    </source>
</reference>
<gene>
    <name evidence="2" type="ORF">M404DRAFT_89377</name>
</gene>
<dbReference type="AlphaFoldDB" id="A0A0C3JIN2"/>
<proteinExistence type="predicted"/>
<evidence type="ECO:0000313" key="2">
    <source>
        <dbReference type="EMBL" id="KIN97466.1"/>
    </source>
</evidence>
<evidence type="ECO:0000259" key="1">
    <source>
        <dbReference type="Pfam" id="PF14214"/>
    </source>
</evidence>
<dbReference type="Proteomes" id="UP000054217">
    <property type="component" value="Unassembled WGS sequence"/>
</dbReference>
<keyword evidence="3" id="KW-1185">Reference proteome</keyword>
<dbReference type="HOGENOM" id="CLU_080483_2_1_1"/>
<feature type="non-terminal residue" evidence="2">
    <location>
        <position position="1"/>
    </location>
</feature>
<organism evidence="2 3">
    <name type="scientific">Pisolithus tinctorius Marx 270</name>
    <dbReference type="NCBI Taxonomy" id="870435"/>
    <lineage>
        <taxon>Eukaryota</taxon>
        <taxon>Fungi</taxon>
        <taxon>Dikarya</taxon>
        <taxon>Basidiomycota</taxon>
        <taxon>Agaricomycotina</taxon>
        <taxon>Agaricomycetes</taxon>
        <taxon>Agaricomycetidae</taxon>
        <taxon>Boletales</taxon>
        <taxon>Sclerodermatineae</taxon>
        <taxon>Pisolithaceae</taxon>
        <taxon>Pisolithus</taxon>
    </lineage>
</organism>